<comment type="subunit">
    <text evidence="10">Heterooctamer of four alpha and four beta chains arranged as a tetramer of alpha/beta heterodimers.</text>
</comment>
<comment type="pathway">
    <text evidence="10">Amine and polyamine biosynthesis; S-adenosylmethioninamine biosynthesis; S-adenosylmethioninamine from S-adenosyl-L-methionine: step 1/1.</text>
</comment>
<protein>
    <recommendedName>
        <fullName evidence="10">S-adenosylmethionine decarboxylase proenzyme</fullName>
        <shortName evidence="10">AdoMetDC</shortName>
        <shortName evidence="10">SAMDC</shortName>
        <ecNumber evidence="10">4.1.1.50</ecNumber>
    </recommendedName>
    <component>
        <recommendedName>
            <fullName evidence="10">S-adenosylmethionine decarboxylase beta chain</fullName>
        </recommendedName>
    </component>
    <component>
        <recommendedName>
            <fullName evidence="10">S-adenosylmethionine decarboxylase alpha chain</fullName>
        </recommendedName>
    </component>
</protein>
<evidence type="ECO:0000256" key="3">
    <source>
        <dbReference type="ARBA" id="ARBA00022813"/>
    </source>
</evidence>
<dbReference type="InterPro" id="IPR016067">
    <property type="entry name" value="S-AdoMet_deCO2ase_core"/>
</dbReference>
<keyword evidence="3 10" id="KW-0068">Autocatalytic cleavage</keyword>
<evidence type="ECO:0000256" key="2">
    <source>
        <dbReference type="ARBA" id="ARBA00022793"/>
    </source>
</evidence>
<comment type="PTM">
    <text evidence="10">Is synthesized initially as an inactive proenzyme. Formation of the active enzyme involves a self-maturation process in which the active site pyruvoyl group is generated from an internal serine residue via an autocatalytic post-translational modification. Two non-identical subunits are generated from the proenzyme in this reaction, and the pyruvate is formed at the N-terminus of the alpha chain, which is derived from the carboxyl end of the proenzyme. The post-translation cleavage follows an unusual pathway, termed non-hydrolytic serinolysis, in which the side chain hydroxyl group of the serine supplies its oxygen atom to form the C-terminus of the beta chain, while the remainder of the serine residue undergoes an oxidative deamination to produce ammonia and the pyruvoyl group blocking the N-terminus of the alpha chain.</text>
</comment>
<dbReference type="PANTHER" id="PTHR33866:SF1">
    <property type="entry name" value="S-ADENOSYLMETHIONINE DECARBOXYLASE PROENZYME"/>
    <property type="match status" value="1"/>
</dbReference>
<dbReference type="SUPFAM" id="SSF56276">
    <property type="entry name" value="S-adenosylmethionine decarboxylase"/>
    <property type="match status" value="1"/>
</dbReference>
<dbReference type="PIRSF" id="PIRSF001356">
    <property type="entry name" value="SAM_decarboxylas"/>
    <property type="match status" value="1"/>
</dbReference>
<keyword evidence="7 10" id="KW-0456">Lyase</keyword>
<comment type="caution">
    <text evidence="11">The sequence shown here is derived from an EMBL/GenBank/DDBJ whole genome shotgun (WGS) entry which is preliminary data.</text>
</comment>
<comment type="function">
    <text evidence="10">Catalyzes the decarboxylation of S-adenosylmethionine to S-adenosylmethioninamine (dcAdoMet), the propylamine donor required for the synthesis of the polyamines spermine and spermidine from the diamine putrescine.</text>
</comment>
<keyword evidence="5 10" id="KW-0620">Polyamine biosynthesis</keyword>
<dbReference type="InterPro" id="IPR009165">
    <property type="entry name" value="S-AdoMet_deCO2ase_bac"/>
</dbReference>
<keyword evidence="2 10" id="KW-0210">Decarboxylase</keyword>
<dbReference type="Proteomes" id="UP000608071">
    <property type="component" value="Unassembled WGS sequence"/>
</dbReference>
<feature type="active site" description="Proton donor; for catalytic activity" evidence="10">
    <location>
        <position position="146"/>
    </location>
</feature>
<feature type="modified residue" description="Pyruvic acid (Ser); by autocatalysis" evidence="10">
    <location>
        <position position="118"/>
    </location>
</feature>
<keyword evidence="9 10" id="KW-0670">Pyruvate</keyword>
<name>A0ABR8ST14_9BACL</name>
<feature type="chain" id="PRO_5044924386" description="S-adenosylmethionine decarboxylase alpha chain" evidence="10">
    <location>
        <begin position="118"/>
        <end position="289"/>
    </location>
</feature>
<evidence type="ECO:0000313" key="12">
    <source>
        <dbReference type="Proteomes" id="UP000608071"/>
    </source>
</evidence>
<evidence type="ECO:0000256" key="5">
    <source>
        <dbReference type="ARBA" id="ARBA00023115"/>
    </source>
</evidence>
<proteinExistence type="inferred from homology"/>
<dbReference type="EMBL" id="JACSQL010000001">
    <property type="protein sequence ID" value="MBD7966631.1"/>
    <property type="molecule type" value="Genomic_DNA"/>
</dbReference>
<evidence type="ECO:0000256" key="8">
    <source>
        <dbReference type="ARBA" id="ARBA00023270"/>
    </source>
</evidence>
<dbReference type="HAMAP" id="MF_00465">
    <property type="entry name" value="AdoMetDC_2"/>
    <property type="match status" value="1"/>
</dbReference>
<dbReference type="Gene3D" id="3.60.90.10">
    <property type="entry name" value="S-adenosylmethionine decarboxylase"/>
    <property type="match status" value="1"/>
</dbReference>
<feature type="active site" description="Proton acceptor; for processing activity" evidence="10">
    <location>
        <position position="123"/>
    </location>
</feature>
<evidence type="ECO:0000256" key="4">
    <source>
        <dbReference type="ARBA" id="ARBA00023066"/>
    </source>
</evidence>
<dbReference type="InterPro" id="IPR003826">
    <property type="entry name" value="AdoMetDC_fam_prok"/>
</dbReference>
<dbReference type="GO" id="GO:0004014">
    <property type="term" value="F:adenosylmethionine decarboxylase activity"/>
    <property type="evidence" value="ECO:0007669"/>
    <property type="project" value="UniProtKB-EC"/>
</dbReference>
<dbReference type="EC" id="4.1.1.50" evidence="10"/>
<evidence type="ECO:0000256" key="7">
    <source>
        <dbReference type="ARBA" id="ARBA00023239"/>
    </source>
</evidence>
<accession>A0ABR8ST14</accession>
<keyword evidence="4 10" id="KW-0745">Spermidine biosynthesis</keyword>
<dbReference type="Pfam" id="PF02675">
    <property type="entry name" value="AdoMet_dc"/>
    <property type="match status" value="1"/>
</dbReference>
<comment type="catalytic activity">
    <reaction evidence="10">
        <text>S-adenosyl-L-methionine + H(+) = S-adenosyl 3-(methylsulfanyl)propylamine + CO2</text>
        <dbReference type="Rhea" id="RHEA:15981"/>
        <dbReference type="ChEBI" id="CHEBI:15378"/>
        <dbReference type="ChEBI" id="CHEBI:16526"/>
        <dbReference type="ChEBI" id="CHEBI:57443"/>
        <dbReference type="ChEBI" id="CHEBI:59789"/>
        <dbReference type="EC" id="4.1.1.50"/>
    </reaction>
</comment>
<keyword evidence="6 10" id="KW-0865">Zymogen</keyword>
<evidence type="ECO:0000256" key="9">
    <source>
        <dbReference type="ARBA" id="ARBA00023317"/>
    </source>
</evidence>
<dbReference type="RefSeq" id="WP_191797342.1">
    <property type="nucleotide sequence ID" value="NZ_JACSQL010000001.1"/>
</dbReference>
<organism evidence="11 12">
    <name type="scientific">Paenibacillus gallinarum</name>
    <dbReference type="NCBI Taxonomy" id="2762232"/>
    <lineage>
        <taxon>Bacteria</taxon>
        <taxon>Bacillati</taxon>
        <taxon>Bacillota</taxon>
        <taxon>Bacilli</taxon>
        <taxon>Bacillales</taxon>
        <taxon>Paenibacillaceae</taxon>
        <taxon>Paenibacillus</taxon>
    </lineage>
</organism>
<feature type="site" description="Cleavage (non-hydrolytic); by autolysis" evidence="10">
    <location>
        <begin position="117"/>
        <end position="118"/>
    </location>
</feature>
<feature type="chain" id="PRO_5044924387" description="S-adenosylmethionine decarboxylase beta chain" evidence="10">
    <location>
        <begin position="1"/>
        <end position="117"/>
    </location>
</feature>
<reference evidence="11 12" key="1">
    <citation type="submission" date="2020-08" db="EMBL/GenBank/DDBJ databases">
        <title>A Genomic Blueprint of the Chicken Gut Microbiome.</title>
        <authorList>
            <person name="Gilroy R."/>
            <person name="Ravi A."/>
            <person name="Getino M."/>
            <person name="Pursley I."/>
            <person name="Horton D.L."/>
            <person name="Alikhan N.-F."/>
            <person name="Baker D."/>
            <person name="Gharbi K."/>
            <person name="Hall N."/>
            <person name="Watson M."/>
            <person name="Adriaenssens E.M."/>
            <person name="Foster-Nyarko E."/>
            <person name="Jarju S."/>
            <person name="Secka A."/>
            <person name="Antonio M."/>
            <person name="Oren A."/>
            <person name="Chaudhuri R."/>
            <person name="La Ragione R.M."/>
            <person name="Hildebrand F."/>
            <person name="Pallen M.J."/>
        </authorList>
    </citation>
    <scope>NUCLEOTIDE SEQUENCE [LARGE SCALE GENOMIC DNA]</scope>
    <source>
        <strain evidence="11 12">Sa2BVA9</strain>
    </source>
</reference>
<evidence type="ECO:0000256" key="1">
    <source>
        <dbReference type="ARBA" id="ARBA00022691"/>
    </source>
</evidence>
<comment type="cofactor">
    <cofactor evidence="10">
        <name>pyruvate</name>
        <dbReference type="ChEBI" id="CHEBI:15361"/>
    </cofactor>
    <text evidence="10">Binds 1 pyruvoyl group covalently per subunit.</text>
</comment>
<evidence type="ECO:0000256" key="10">
    <source>
        <dbReference type="HAMAP-Rule" id="MF_00465"/>
    </source>
</evidence>
<comment type="similarity">
    <text evidence="10">Belongs to the prokaryotic AdoMetDC family. Type 2 subfamily.</text>
</comment>
<keyword evidence="12" id="KW-1185">Reference proteome</keyword>
<evidence type="ECO:0000256" key="6">
    <source>
        <dbReference type="ARBA" id="ARBA00023145"/>
    </source>
</evidence>
<gene>
    <name evidence="10 11" type="primary">speD</name>
    <name evidence="11" type="ORF">H9647_00990</name>
</gene>
<keyword evidence="1 10" id="KW-0949">S-adenosyl-L-methionine</keyword>
<evidence type="ECO:0000313" key="11">
    <source>
        <dbReference type="EMBL" id="MBD7966631.1"/>
    </source>
</evidence>
<dbReference type="PANTHER" id="PTHR33866">
    <property type="entry name" value="S-ADENOSYLMETHIONINE DECARBOXYLASE PROENZYME"/>
    <property type="match status" value="1"/>
</dbReference>
<keyword evidence="8 10" id="KW-0704">Schiff base</keyword>
<sequence>MTLTPEQRIELHGFNNLTKSLSFNMYDVCYTKTKEEREAYLEYIDEQYNADRLTQILTNVAHIIGAHVLNVAKQDYIPQGASVTLLVSEGPVDGAGEESFEESPGPLPDHVVMHLDKSHITVHTYPEFHPHEGISTFRADIDVSTCGEISPLKALNYLIHSFDTDIMTIDYRVRGFTRDINGKKLFIDHDISSIQNYIPESVQQQFDMIDINVYQHHIFHTKCRLKEFDLNNYLFGSTKDTLSEEEQKDISEQLKLEMDEIYYGMNMDAGSIDEEAEEDFVYQRAPESN</sequence>
<feature type="active site" description="Schiff-base intermediate with substrate; via pyruvic acid" evidence="10">
    <location>
        <position position="118"/>
    </location>
</feature>
<dbReference type="NCBIfam" id="TIGR03331">
    <property type="entry name" value="SAM_DCase_Eco"/>
    <property type="match status" value="1"/>
</dbReference>